<proteinExistence type="predicted"/>
<accession>A0A933VT92</accession>
<sequence length="701" mass="77557">MYRLLFFIAGVDRKTMLECPATDRMWASHIGFSLCLSFLVVLGISFFATGYMIDSWPLRGLMALIIATTVFMFDRALFQSDWFVQGSFYADDEAAVRPTDNLRQLAGRFLRVAVRLTMSLGLAWVIALFLELALFSDTISDKIERDRVANNRPVFEQIANYEDQLDQEIAARRQSLAVLERSLLDALAATPDGSPPPPRDVSGDKARLQSETEAALRNDIRQIELSIQQQTTDMNAEELGQKLGPMNSGRTGQGPRYEFAKRQKEALEPLLQSRKDELAQLIAQQDAVRQAEADRLAAASKAESDSRAALAIRRATLRTQVDAARADLHTAEADKTARLDEFRRKIMERSHIQAKRDAADPLTRIAAFQELKSDPKDGQVMTLFSWMTRFFIIFLEIVPVVAKIFFSPPSVYALKVQAEHKRARQNVRRLMTAPEPRVATAGAPLLSGHYSASWQPPAEFSVRRVATAEHPSEASRWSLARWWRRMSDGTSWQPDDEARAPISPTRSRSTVTFGPFDNDIGGSVPASHHALHNGSGEGSQKVTFAEASTPQQEQQSGHATEQTSTDRVRFTPWRQESEAISAAPNAAVDAASVPLGEPAPSDENRAADRELSAAIEPSARMIPAVLAEHGEQADGERWNKLTVEHTITPTTAEDWWTKIKAARSNLLAEPATSEKTDAQDTSLEAQSGPSLNVAIGALGSR</sequence>
<feature type="compositionally biased region" description="Polar residues" evidence="1">
    <location>
        <begin position="679"/>
        <end position="690"/>
    </location>
</feature>
<feature type="transmembrane region" description="Helical" evidence="2">
    <location>
        <begin position="60"/>
        <end position="78"/>
    </location>
</feature>
<name>A0A933VT92_RHOPL</name>
<keyword evidence="2" id="KW-0812">Transmembrane</keyword>
<feature type="transmembrane region" description="Helical" evidence="2">
    <location>
        <begin position="112"/>
        <end position="135"/>
    </location>
</feature>
<evidence type="ECO:0000313" key="3">
    <source>
        <dbReference type="EMBL" id="MBI5128449.1"/>
    </source>
</evidence>
<feature type="compositionally biased region" description="Basic and acidic residues" evidence="1">
    <location>
        <begin position="201"/>
        <end position="211"/>
    </location>
</feature>
<feature type="region of interest" description="Disordered" evidence="1">
    <location>
        <begin position="667"/>
        <end position="701"/>
    </location>
</feature>
<gene>
    <name evidence="3" type="ORF">HZA66_03320</name>
</gene>
<keyword evidence="2" id="KW-1133">Transmembrane helix</keyword>
<organism evidence="3 4">
    <name type="scientific">Rhodopseudomonas palustris</name>
    <dbReference type="NCBI Taxonomy" id="1076"/>
    <lineage>
        <taxon>Bacteria</taxon>
        <taxon>Pseudomonadati</taxon>
        <taxon>Pseudomonadota</taxon>
        <taxon>Alphaproteobacteria</taxon>
        <taxon>Hyphomicrobiales</taxon>
        <taxon>Nitrobacteraceae</taxon>
        <taxon>Rhodopseudomonas</taxon>
    </lineage>
</organism>
<keyword evidence="2" id="KW-0472">Membrane</keyword>
<dbReference type="InterPro" id="IPR025519">
    <property type="entry name" value="DUF4407"/>
</dbReference>
<dbReference type="EMBL" id="JACRJB010000010">
    <property type="protein sequence ID" value="MBI5128449.1"/>
    <property type="molecule type" value="Genomic_DNA"/>
</dbReference>
<protein>
    <submittedName>
        <fullName evidence="3">DUF4407 domain-containing protein</fullName>
    </submittedName>
</protein>
<dbReference type="AlphaFoldDB" id="A0A933VT92"/>
<feature type="compositionally biased region" description="Polar residues" evidence="1">
    <location>
        <begin position="538"/>
        <end position="563"/>
    </location>
</feature>
<reference evidence="3" key="1">
    <citation type="submission" date="2020-07" db="EMBL/GenBank/DDBJ databases">
        <title>Huge and variable diversity of episymbiotic CPR bacteria and DPANN archaea in groundwater ecosystems.</title>
        <authorList>
            <person name="He C.Y."/>
            <person name="Keren R."/>
            <person name="Whittaker M."/>
            <person name="Farag I.F."/>
            <person name="Doudna J."/>
            <person name="Cate J.H.D."/>
            <person name="Banfield J.F."/>
        </authorList>
    </citation>
    <scope>NUCLEOTIDE SEQUENCE</scope>
    <source>
        <strain evidence="3">NC_groundwater_1818_Pr3_B-0.1um_66_35</strain>
    </source>
</reference>
<evidence type="ECO:0000313" key="4">
    <source>
        <dbReference type="Proteomes" id="UP000782519"/>
    </source>
</evidence>
<evidence type="ECO:0000256" key="2">
    <source>
        <dbReference type="SAM" id="Phobius"/>
    </source>
</evidence>
<comment type="caution">
    <text evidence="3">The sequence shown here is derived from an EMBL/GenBank/DDBJ whole genome shotgun (WGS) entry which is preliminary data.</text>
</comment>
<dbReference type="Pfam" id="PF14362">
    <property type="entry name" value="DUF4407"/>
    <property type="match status" value="1"/>
</dbReference>
<feature type="region of interest" description="Disordered" evidence="1">
    <location>
        <begin position="187"/>
        <end position="211"/>
    </location>
</feature>
<feature type="transmembrane region" description="Helical" evidence="2">
    <location>
        <begin position="26"/>
        <end position="48"/>
    </location>
</feature>
<evidence type="ECO:0000256" key="1">
    <source>
        <dbReference type="SAM" id="MobiDB-lite"/>
    </source>
</evidence>
<dbReference type="Proteomes" id="UP000782519">
    <property type="component" value="Unassembled WGS sequence"/>
</dbReference>
<feature type="region of interest" description="Disordered" evidence="1">
    <location>
        <begin position="490"/>
        <end position="567"/>
    </location>
</feature>